<feature type="region of interest" description="Disordered" evidence="1">
    <location>
        <begin position="441"/>
        <end position="471"/>
    </location>
</feature>
<dbReference type="SUPFAM" id="SSF54236">
    <property type="entry name" value="Ubiquitin-like"/>
    <property type="match status" value="1"/>
</dbReference>
<dbReference type="InterPro" id="IPR006577">
    <property type="entry name" value="UAS"/>
</dbReference>
<evidence type="ECO:0000313" key="3">
    <source>
        <dbReference type="EMBL" id="KAG6537064.1"/>
    </source>
</evidence>
<reference evidence="3 4" key="1">
    <citation type="submission" date="2020-08" db="EMBL/GenBank/DDBJ databases">
        <title>Plant Genome Project.</title>
        <authorList>
            <person name="Zhang R.-G."/>
        </authorList>
    </citation>
    <scope>NUCLEOTIDE SEQUENCE [LARGE SCALE GENOMIC DNA]</scope>
    <source>
        <tissue evidence="3">Rhizome</tissue>
    </source>
</reference>
<dbReference type="EMBL" id="JACMSC010000001">
    <property type="protein sequence ID" value="KAG6537064.1"/>
    <property type="molecule type" value="Genomic_DNA"/>
</dbReference>
<proteinExistence type="predicted"/>
<dbReference type="PROSITE" id="PS50033">
    <property type="entry name" value="UBX"/>
    <property type="match status" value="1"/>
</dbReference>
<organism evidence="3 4">
    <name type="scientific">Zingiber officinale</name>
    <name type="common">Ginger</name>
    <name type="synonym">Amomum zingiber</name>
    <dbReference type="NCBI Taxonomy" id="94328"/>
    <lineage>
        <taxon>Eukaryota</taxon>
        <taxon>Viridiplantae</taxon>
        <taxon>Streptophyta</taxon>
        <taxon>Embryophyta</taxon>
        <taxon>Tracheophyta</taxon>
        <taxon>Spermatophyta</taxon>
        <taxon>Magnoliopsida</taxon>
        <taxon>Liliopsida</taxon>
        <taxon>Zingiberales</taxon>
        <taxon>Zingiberaceae</taxon>
        <taxon>Zingiber</taxon>
    </lineage>
</organism>
<dbReference type="CDD" id="cd02958">
    <property type="entry name" value="UAS"/>
    <property type="match status" value="1"/>
</dbReference>
<dbReference type="GO" id="GO:0043130">
    <property type="term" value="F:ubiquitin binding"/>
    <property type="evidence" value="ECO:0007669"/>
    <property type="project" value="TreeGrafter"/>
</dbReference>
<feature type="region of interest" description="Disordered" evidence="1">
    <location>
        <begin position="52"/>
        <end position="77"/>
    </location>
</feature>
<dbReference type="InterPro" id="IPR029071">
    <property type="entry name" value="Ubiquitin-like_domsf"/>
</dbReference>
<dbReference type="InterPro" id="IPR001012">
    <property type="entry name" value="UBX_dom"/>
</dbReference>
<dbReference type="InterPro" id="IPR050730">
    <property type="entry name" value="UBX_domain-protein"/>
</dbReference>
<dbReference type="Pfam" id="PF14555">
    <property type="entry name" value="UBA_4"/>
    <property type="match status" value="1"/>
</dbReference>
<protein>
    <recommendedName>
        <fullName evidence="2">UBX domain-containing protein</fullName>
    </recommendedName>
</protein>
<evidence type="ECO:0000259" key="2">
    <source>
        <dbReference type="PROSITE" id="PS50033"/>
    </source>
</evidence>
<name>A0A8J5IKS7_ZINOF</name>
<dbReference type="Proteomes" id="UP000734854">
    <property type="component" value="Unassembled WGS sequence"/>
</dbReference>
<dbReference type="Gene3D" id="3.40.30.10">
    <property type="entry name" value="Glutaredoxin"/>
    <property type="match status" value="1"/>
</dbReference>
<dbReference type="Pfam" id="PF00789">
    <property type="entry name" value="UBX"/>
    <property type="match status" value="1"/>
</dbReference>
<dbReference type="GO" id="GO:0043161">
    <property type="term" value="P:proteasome-mediated ubiquitin-dependent protein catabolic process"/>
    <property type="evidence" value="ECO:0007669"/>
    <property type="project" value="TreeGrafter"/>
</dbReference>
<dbReference type="PANTHER" id="PTHR23322:SF6">
    <property type="entry name" value="UBX DOMAIN-CONTAINING PROTEIN 7"/>
    <property type="match status" value="1"/>
</dbReference>
<dbReference type="SUPFAM" id="SSF52833">
    <property type="entry name" value="Thioredoxin-like"/>
    <property type="match status" value="1"/>
</dbReference>
<dbReference type="InterPro" id="IPR036249">
    <property type="entry name" value="Thioredoxin-like_sf"/>
</dbReference>
<dbReference type="CDD" id="cd01767">
    <property type="entry name" value="UBX"/>
    <property type="match status" value="1"/>
</dbReference>
<feature type="domain" description="UBX" evidence="2">
    <location>
        <begin position="478"/>
        <end position="558"/>
    </location>
</feature>
<sequence length="560" mass="62250">MRNAWNGMSRVKFLVYNVLDHTTTSCLGAYHGGGSNFSSDISWRQGNAGEMKSYEGTEEGSGLDFGGNNQDVRKGKSAKKNVARSSLLYNVRTFPGISLFASFPVPITLSTSPIAYLVQTSRSGWSMETLPSAAERQQLVSFFLEVAAGQTADIAARFLEAAAWKFDEAVQLFYFSNESGGVESSFLPPQTNGITSVENMLASGSSVQGALEDEVRAPLPVVRDILNEDPAFFRSQPSLDVPFGISRHSAIWESSESVLSTSNGTHDNLASLYTPPFSLMFQGRFDQAKVEASRRGKWLLLNLQSHEEFSSHMLNRDTWANQAVAEIIHSNFIFWQVYHDNIEGKKVCTYYNLFKLPAVLLIDPITGQKMNAWTGMVHPERLLEGLLPFLDKGPKEHHAFLLQKQKQRAAHDSAVINVAGKEAVKDDVEMVQAIATSLENTRGPRPLVTDEESRPEKSHATNSNEKLTYPPLLEEPQGSKGLCRVAIRLPDGCRLQRKFLLTDSIKLLWSFCSSKLEDGLKRPFHFIQFYLGASRSLEYEKDLTFDAAGLSNSLISLVWD</sequence>
<accession>A0A8J5IKS7</accession>
<dbReference type="SMART" id="SM00594">
    <property type="entry name" value="UAS"/>
    <property type="match status" value="1"/>
</dbReference>
<evidence type="ECO:0000313" key="4">
    <source>
        <dbReference type="Proteomes" id="UP000734854"/>
    </source>
</evidence>
<dbReference type="GO" id="GO:0005634">
    <property type="term" value="C:nucleus"/>
    <property type="evidence" value="ECO:0007669"/>
    <property type="project" value="TreeGrafter"/>
</dbReference>
<keyword evidence="4" id="KW-1185">Reference proteome</keyword>
<dbReference type="AlphaFoldDB" id="A0A8J5IKS7"/>
<dbReference type="CDD" id="cd14273">
    <property type="entry name" value="UBA_TAP-C_like"/>
    <property type="match status" value="1"/>
</dbReference>
<comment type="caution">
    <text evidence="3">The sequence shown here is derived from an EMBL/GenBank/DDBJ whole genome shotgun (WGS) entry which is preliminary data.</text>
</comment>
<evidence type="ECO:0000256" key="1">
    <source>
        <dbReference type="SAM" id="MobiDB-lite"/>
    </source>
</evidence>
<dbReference type="Gene3D" id="3.10.20.90">
    <property type="entry name" value="Phosphatidylinositol 3-kinase Catalytic Subunit, Chain A, domain 1"/>
    <property type="match status" value="1"/>
</dbReference>
<gene>
    <name evidence="3" type="ORF">ZIOFF_002142</name>
</gene>
<dbReference type="Pfam" id="PF13899">
    <property type="entry name" value="Thioredoxin_7"/>
    <property type="match status" value="1"/>
</dbReference>
<dbReference type="PANTHER" id="PTHR23322">
    <property type="entry name" value="FAS-ASSOCIATED PROTEIN"/>
    <property type="match status" value="1"/>
</dbReference>